<accession>A0A937X4E9</accession>
<sequence length="87" mass="9973">MTGLILVYGQPTRFFTNIFFWLKTVMMILAGVNALAFHKSTYRFVARWEANPILPLEARSAGVLSVILWAAVIVAGRLIAYNWWELR</sequence>
<comment type="caution">
    <text evidence="2">The sequence shown here is derived from an EMBL/GenBank/DDBJ whole genome shotgun (WGS) entry which is preliminary data.</text>
</comment>
<keyword evidence="1" id="KW-0812">Transmembrane</keyword>
<dbReference type="AlphaFoldDB" id="A0A937X4E9"/>
<organism evidence="2 3">
    <name type="scientific">Candidatus Tanganyikabacteria bacterium</name>
    <dbReference type="NCBI Taxonomy" id="2961651"/>
    <lineage>
        <taxon>Bacteria</taxon>
        <taxon>Bacillati</taxon>
        <taxon>Candidatus Sericytochromatia</taxon>
        <taxon>Candidatus Tanganyikabacteria</taxon>
    </lineage>
</organism>
<proteinExistence type="predicted"/>
<dbReference type="Proteomes" id="UP000703893">
    <property type="component" value="Unassembled WGS sequence"/>
</dbReference>
<feature type="transmembrane region" description="Helical" evidence="1">
    <location>
        <begin position="58"/>
        <end position="84"/>
    </location>
</feature>
<evidence type="ECO:0000313" key="3">
    <source>
        <dbReference type="Proteomes" id="UP000703893"/>
    </source>
</evidence>
<evidence type="ECO:0000313" key="2">
    <source>
        <dbReference type="EMBL" id="MBM3275861.1"/>
    </source>
</evidence>
<evidence type="ECO:0000256" key="1">
    <source>
        <dbReference type="SAM" id="Phobius"/>
    </source>
</evidence>
<gene>
    <name evidence="2" type="ORF">FJZ00_11955</name>
</gene>
<reference evidence="2 3" key="1">
    <citation type="submission" date="2019-03" db="EMBL/GenBank/DDBJ databases">
        <title>Lake Tanganyika Metagenome-Assembled Genomes (MAGs).</title>
        <authorList>
            <person name="Tran P."/>
        </authorList>
    </citation>
    <scope>NUCLEOTIDE SEQUENCE [LARGE SCALE GENOMIC DNA]</scope>
    <source>
        <strain evidence="2">K_DeepCast_65m_m2_236</strain>
    </source>
</reference>
<dbReference type="EMBL" id="VGJX01000752">
    <property type="protein sequence ID" value="MBM3275861.1"/>
    <property type="molecule type" value="Genomic_DNA"/>
</dbReference>
<keyword evidence="1" id="KW-1133">Transmembrane helix</keyword>
<protein>
    <submittedName>
        <fullName evidence="2">Uncharacterized protein</fullName>
    </submittedName>
</protein>
<feature type="transmembrane region" description="Helical" evidence="1">
    <location>
        <begin position="18"/>
        <end position="37"/>
    </location>
</feature>
<keyword evidence="1" id="KW-0472">Membrane</keyword>
<name>A0A937X4E9_9BACT</name>